<sequence>MPAISILFFITSLILGTAMTLSSNHWFMAWMGLEISTLAIIPLMTMHHHPRAIEAATKYFITQAAAAAIILFASLINALMTSQWDIYFDLRPFPAALLILALALKLGIAPVHVWFPEVLQGLNLTTGLILATWQKLAPFILLLQIMPSSPLLMILLGLMSILVGGWGGINQTQLRKVLAYSSIAHVGWIILVIQLNQTLSLLALMLYIPMTMTVFLMLMYNSTHSYNSLAISWSKSSMILVMAPFAFLSLAGLPPLSGFLPKWLIMEELTKQDIPMIALVAAISSLLSLYFYIHLLYTLSVMMAPNLAHGGMAWRLYPLKSPLPIAIAFVLSTLAIPFSPLIYSLLPI</sequence>
<evidence type="ECO:0000256" key="8">
    <source>
        <dbReference type="ARBA" id="ARBA00022792"/>
    </source>
</evidence>
<keyword evidence="14 17" id="KW-0496">Mitochondrion</keyword>
<evidence type="ECO:0000256" key="1">
    <source>
        <dbReference type="ARBA" id="ARBA00004448"/>
    </source>
</evidence>
<comment type="catalytic activity">
    <reaction evidence="16 17">
        <text>a ubiquinone + NADH + 5 H(+)(in) = a ubiquinol + NAD(+) + 4 H(+)(out)</text>
        <dbReference type="Rhea" id="RHEA:29091"/>
        <dbReference type="Rhea" id="RHEA-COMP:9565"/>
        <dbReference type="Rhea" id="RHEA-COMP:9566"/>
        <dbReference type="ChEBI" id="CHEBI:15378"/>
        <dbReference type="ChEBI" id="CHEBI:16389"/>
        <dbReference type="ChEBI" id="CHEBI:17976"/>
        <dbReference type="ChEBI" id="CHEBI:57540"/>
        <dbReference type="ChEBI" id="CHEBI:57945"/>
        <dbReference type="EC" id="7.1.1.2"/>
    </reaction>
</comment>
<accession>Q8HMA2</accession>
<evidence type="ECO:0000256" key="4">
    <source>
        <dbReference type="ARBA" id="ARBA00021008"/>
    </source>
</evidence>
<evidence type="ECO:0000259" key="18">
    <source>
        <dbReference type="Pfam" id="PF00361"/>
    </source>
</evidence>
<keyword evidence="12 17" id="KW-0520">NAD</keyword>
<comment type="subcellular location">
    <subcellularLocation>
        <location evidence="1 17">Mitochondrion inner membrane</location>
        <topology evidence="1 17">Multi-pass membrane protein</topology>
    </subcellularLocation>
</comment>
<evidence type="ECO:0000256" key="10">
    <source>
        <dbReference type="ARBA" id="ARBA00022982"/>
    </source>
</evidence>
<dbReference type="Pfam" id="PF06444">
    <property type="entry name" value="NADH_dehy_S2_C"/>
    <property type="match status" value="1"/>
</dbReference>
<feature type="transmembrane region" description="Helical" evidence="17">
    <location>
        <begin position="59"/>
        <end position="80"/>
    </location>
</feature>
<evidence type="ECO:0000256" key="6">
    <source>
        <dbReference type="ARBA" id="ARBA00022660"/>
    </source>
</evidence>
<evidence type="ECO:0000256" key="15">
    <source>
        <dbReference type="ARBA" id="ARBA00023136"/>
    </source>
</evidence>
<dbReference type="InterPro" id="IPR003917">
    <property type="entry name" value="NADH_UbQ_OxRdtase_chain2"/>
</dbReference>
<feature type="transmembrane region" description="Helical" evidence="17">
    <location>
        <begin position="151"/>
        <end position="170"/>
    </location>
</feature>
<name>Q8HMA2_BRENE</name>
<dbReference type="GO" id="GO:0008137">
    <property type="term" value="F:NADH dehydrogenase (ubiquinone) activity"/>
    <property type="evidence" value="ECO:0007669"/>
    <property type="project" value="UniProtKB-EC"/>
</dbReference>
<evidence type="ECO:0000256" key="3">
    <source>
        <dbReference type="ARBA" id="ARBA00012944"/>
    </source>
</evidence>
<evidence type="ECO:0000259" key="19">
    <source>
        <dbReference type="Pfam" id="PF06444"/>
    </source>
</evidence>
<evidence type="ECO:0000256" key="5">
    <source>
        <dbReference type="ARBA" id="ARBA00022448"/>
    </source>
</evidence>
<keyword evidence="5" id="KW-0813">Transport</keyword>
<dbReference type="GO" id="GO:0006120">
    <property type="term" value="P:mitochondrial electron transport, NADH to ubiquinone"/>
    <property type="evidence" value="ECO:0007669"/>
    <property type="project" value="InterPro"/>
</dbReference>
<evidence type="ECO:0000256" key="9">
    <source>
        <dbReference type="ARBA" id="ARBA00022967"/>
    </source>
</evidence>
<evidence type="ECO:0000256" key="7">
    <source>
        <dbReference type="ARBA" id="ARBA00022692"/>
    </source>
</evidence>
<keyword evidence="13 17" id="KW-0830">Ubiquinone</keyword>
<keyword evidence="10 17" id="KW-0249">Electron transport</keyword>
<dbReference type="InterPro" id="IPR010933">
    <property type="entry name" value="NADH_DH_su2_C"/>
</dbReference>
<feature type="transmembrane region" description="Helical" evidence="17">
    <location>
        <begin position="177"/>
        <end position="195"/>
    </location>
</feature>
<dbReference type="InterPro" id="IPR050175">
    <property type="entry name" value="Complex_I_Subunit_2"/>
</dbReference>
<evidence type="ECO:0000256" key="16">
    <source>
        <dbReference type="ARBA" id="ARBA00049551"/>
    </source>
</evidence>
<reference evidence="20" key="1">
    <citation type="journal article" date="2003" name="Mol. Phylogenet. Evol.">
        <title>Major patterns of higher teleostean phylogenies: a new perspective based on 100 complete mitochondrial DNA sequences.</title>
        <authorList>
            <person name="Miya M."/>
            <person name="Takeshima H."/>
            <person name="Endo H."/>
            <person name="Ishiguro N.B."/>
            <person name="Inoue J.G."/>
            <person name="Mukai T."/>
            <person name="Satoh T.P."/>
            <person name="Yamaguchi M."/>
            <person name="Kawaguchi A."/>
            <person name="Mabuchi K."/>
            <person name="Shirai S.M."/>
            <person name="Nishida M."/>
        </authorList>
    </citation>
    <scope>NUCLEOTIDE SEQUENCE</scope>
</reference>
<feature type="transmembrane region" description="Helical" evidence="17">
    <location>
        <begin position="276"/>
        <end position="302"/>
    </location>
</feature>
<evidence type="ECO:0000256" key="11">
    <source>
        <dbReference type="ARBA" id="ARBA00022989"/>
    </source>
</evidence>
<comment type="similarity">
    <text evidence="2 17">Belongs to the complex I subunit 2 family.</text>
</comment>
<feature type="domain" description="NADH:quinone oxidoreductase/Mrp antiporter transmembrane" evidence="18">
    <location>
        <begin position="23"/>
        <end position="288"/>
    </location>
</feature>
<feature type="transmembrane region" description="Helical" evidence="17">
    <location>
        <begin position="323"/>
        <end position="346"/>
    </location>
</feature>
<evidence type="ECO:0000256" key="14">
    <source>
        <dbReference type="ARBA" id="ARBA00023128"/>
    </source>
</evidence>
<dbReference type="EMBL" id="AP004411">
    <property type="protein sequence ID" value="BAC23257.1"/>
    <property type="molecule type" value="Genomic_DNA"/>
</dbReference>
<keyword evidence="9 17" id="KW-1278">Translocase</keyword>
<gene>
    <name evidence="20" type="primary">ND2</name>
</gene>
<feature type="domain" description="NADH dehydrogenase subunit 2 C-terminal" evidence="19">
    <location>
        <begin position="289"/>
        <end position="343"/>
    </location>
</feature>
<evidence type="ECO:0000256" key="17">
    <source>
        <dbReference type="RuleBase" id="RU003403"/>
    </source>
</evidence>
<keyword evidence="11 17" id="KW-1133">Transmembrane helix</keyword>
<proteinExistence type="inferred from homology"/>
<dbReference type="Pfam" id="PF00361">
    <property type="entry name" value="Proton_antipo_M"/>
    <property type="match status" value="1"/>
</dbReference>
<dbReference type="InterPro" id="IPR001750">
    <property type="entry name" value="ND/Mrp_TM"/>
</dbReference>
<feature type="transmembrane region" description="Helical" evidence="17">
    <location>
        <begin position="92"/>
        <end position="115"/>
    </location>
</feature>
<evidence type="ECO:0000256" key="13">
    <source>
        <dbReference type="ARBA" id="ARBA00023075"/>
    </source>
</evidence>
<dbReference type="PANTHER" id="PTHR46552">
    <property type="entry name" value="NADH-UBIQUINONE OXIDOREDUCTASE CHAIN 2"/>
    <property type="match status" value="1"/>
</dbReference>
<feature type="transmembrane region" description="Helical" evidence="17">
    <location>
        <begin position="238"/>
        <end position="256"/>
    </location>
</feature>
<feature type="transmembrane region" description="Helical" evidence="17">
    <location>
        <begin position="201"/>
        <end position="218"/>
    </location>
</feature>
<dbReference type="AlphaFoldDB" id="Q8HMA2"/>
<dbReference type="EC" id="7.1.1.2" evidence="3 17"/>
<organism evidence="20">
    <name type="scientific">Bregmaceros nectabanus</name>
    <name type="common">Smallscale codlet</name>
    <dbReference type="NCBI Taxonomy" id="181412"/>
    <lineage>
        <taxon>Eukaryota</taxon>
        <taxon>Metazoa</taxon>
        <taxon>Chordata</taxon>
        <taxon>Craniata</taxon>
        <taxon>Vertebrata</taxon>
        <taxon>Euteleostomi</taxon>
        <taxon>Actinopterygii</taxon>
        <taxon>Neopterygii</taxon>
        <taxon>Teleostei</taxon>
        <taxon>Neoteleostei</taxon>
        <taxon>Acanthomorphata</taxon>
        <taxon>Zeiogadaria</taxon>
        <taxon>Gadariae</taxon>
        <taxon>Gadiformes</taxon>
        <taxon>Gadoidei</taxon>
        <taxon>Bregmacerotidae</taxon>
        <taxon>Bregmaceros</taxon>
    </lineage>
</organism>
<keyword evidence="6 17" id="KW-0679">Respiratory chain</keyword>
<evidence type="ECO:0000256" key="12">
    <source>
        <dbReference type="ARBA" id="ARBA00023027"/>
    </source>
</evidence>
<comment type="function">
    <text evidence="17">Core subunit of the mitochondrial membrane respiratory chain NADH dehydrogenase (Complex I) which catalyzes electron transfer from NADH through the respiratory chain, using ubiquinone as an electron acceptor. Essential for the catalytic activity and assembly of complex I.</text>
</comment>
<protein>
    <recommendedName>
        <fullName evidence="4 17">NADH-ubiquinone oxidoreductase chain 2</fullName>
        <ecNumber evidence="3 17">7.1.1.2</ecNumber>
    </recommendedName>
</protein>
<keyword evidence="15 17" id="KW-0472">Membrane</keyword>
<evidence type="ECO:0000256" key="2">
    <source>
        <dbReference type="ARBA" id="ARBA00007012"/>
    </source>
</evidence>
<geneLocation type="mitochondrion" evidence="20"/>
<dbReference type="PANTHER" id="PTHR46552:SF1">
    <property type="entry name" value="NADH-UBIQUINONE OXIDOREDUCTASE CHAIN 2"/>
    <property type="match status" value="1"/>
</dbReference>
<keyword evidence="8 17" id="KW-0999">Mitochondrion inner membrane</keyword>
<evidence type="ECO:0000313" key="20">
    <source>
        <dbReference type="EMBL" id="BAC23257.1"/>
    </source>
</evidence>
<dbReference type="GO" id="GO:0005743">
    <property type="term" value="C:mitochondrial inner membrane"/>
    <property type="evidence" value="ECO:0007669"/>
    <property type="project" value="UniProtKB-SubCell"/>
</dbReference>
<keyword evidence="7 17" id="KW-0812">Transmembrane</keyword>
<dbReference type="PRINTS" id="PR01436">
    <property type="entry name" value="NADHDHGNASE2"/>
</dbReference>